<dbReference type="AlphaFoldDB" id="A0A927BYX4"/>
<dbReference type="EMBL" id="JACXIZ010000060">
    <property type="protein sequence ID" value="MBD2848300.1"/>
    <property type="molecule type" value="Genomic_DNA"/>
</dbReference>
<proteinExistence type="predicted"/>
<protein>
    <submittedName>
        <fullName evidence="1">Uncharacterized protein</fullName>
    </submittedName>
</protein>
<dbReference type="Proteomes" id="UP000621560">
    <property type="component" value="Unassembled WGS sequence"/>
</dbReference>
<sequence length="72" mass="7760">MDLKSKIEEIIEKVKSDKNFASKFTADPVSAVESVIGIDLPNDQINAIIDGVKAKLTVDKAGDVLGSLKKLF</sequence>
<organism evidence="1 2">
    <name type="scientific">Paenibacillus sabuli</name>
    <dbReference type="NCBI Taxonomy" id="2772509"/>
    <lineage>
        <taxon>Bacteria</taxon>
        <taxon>Bacillati</taxon>
        <taxon>Bacillota</taxon>
        <taxon>Bacilli</taxon>
        <taxon>Bacillales</taxon>
        <taxon>Paenibacillaceae</taxon>
        <taxon>Paenibacillus</taxon>
    </lineage>
</organism>
<name>A0A927BYX4_9BACL</name>
<reference evidence="1" key="1">
    <citation type="submission" date="2020-09" db="EMBL/GenBank/DDBJ databases">
        <title>A novel bacterium of genus Paenibacillus, isolated from South China Sea.</title>
        <authorList>
            <person name="Huang H."/>
            <person name="Mo K."/>
            <person name="Hu Y."/>
        </authorList>
    </citation>
    <scope>NUCLEOTIDE SEQUENCE</scope>
    <source>
        <strain evidence="1">IB182496</strain>
    </source>
</reference>
<comment type="caution">
    <text evidence="1">The sequence shown here is derived from an EMBL/GenBank/DDBJ whole genome shotgun (WGS) entry which is preliminary data.</text>
</comment>
<evidence type="ECO:0000313" key="1">
    <source>
        <dbReference type="EMBL" id="MBD2848300.1"/>
    </source>
</evidence>
<gene>
    <name evidence="1" type="ORF">IDH44_24150</name>
</gene>
<accession>A0A927BYX4</accession>
<dbReference type="RefSeq" id="WP_190921394.1">
    <property type="nucleotide sequence ID" value="NZ_JACXIZ010000060.1"/>
</dbReference>
<evidence type="ECO:0000313" key="2">
    <source>
        <dbReference type="Proteomes" id="UP000621560"/>
    </source>
</evidence>
<keyword evidence="2" id="KW-1185">Reference proteome</keyword>